<dbReference type="SUPFAM" id="SSF52047">
    <property type="entry name" value="RNI-like"/>
    <property type="match status" value="1"/>
</dbReference>
<protein>
    <recommendedName>
        <fullName evidence="4">F-box domain-containing protein</fullName>
    </recommendedName>
</protein>
<dbReference type="Gene3D" id="1.20.1280.50">
    <property type="match status" value="1"/>
</dbReference>
<reference evidence="2" key="1">
    <citation type="submission" date="2023-03" db="EMBL/GenBank/DDBJ databases">
        <title>Massive genome expansion in bonnet fungi (Mycena s.s.) driven by repeated elements and novel gene families across ecological guilds.</title>
        <authorList>
            <consortium name="Lawrence Berkeley National Laboratory"/>
            <person name="Harder C.B."/>
            <person name="Miyauchi S."/>
            <person name="Viragh M."/>
            <person name="Kuo A."/>
            <person name="Thoen E."/>
            <person name="Andreopoulos B."/>
            <person name="Lu D."/>
            <person name="Skrede I."/>
            <person name="Drula E."/>
            <person name="Henrissat B."/>
            <person name="Morin E."/>
            <person name="Kohler A."/>
            <person name="Barry K."/>
            <person name="LaButti K."/>
            <person name="Morin E."/>
            <person name="Salamov A."/>
            <person name="Lipzen A."/>
            <person name="Mereny Z."/>
            <person name="Hegedus B."/>
            <person name="Baldrian P."/>
            <person name="Stursova M."/>
            <person name="Weitz H."/>
            <person name="Taylor A."/>
            <person name="Grigoriev I.V."/>
            <person name="Nagy L.G."/>
            <person name="Martin F."/>
            <person name="Kauserud H."/>
        </authorList>
    </citation>
    <scope>NUCLEOTIDE SEQUENCE</scope>
    <source>
        <strain evidence="2">CBHHK182m</strain>
    </source>
</reference>
<evidence type="ECO:0008006" key="4">
    <source>
        <dbReference type="Google" id="ProtNLM"/>
    </source>
</evidence>
<proteinExistence type="predicted"/>
<dbReference type="EMBL" id="JARKIB010000100">
    <property type="protein sequence ID" value="KAJ7741018.1"/>
    <property type="molecule type" value="Genomic_DNA"/>
</dbReference>
<evidence type="ECO:0000256" key="1">
    <source>
        <dbReference type="SAM" id="Coils"/>
    </source>
</evidence>
<accession>A0AAD7N138</accession>
<organism evidence="2 3">
    <name type="scientific">Mycena metata</name>
    <dbReference type="NCBI Taxonomy" id="1033252"/>
    <lineage>
        <taxon>Eukaryota</taxon>
        <taxon>Fungi</taxon>
        <taxon>Dikarya</taxon>
        <taxon>Basidiomycota</taxon>
        <taxon>Agaricomycotina</taxon>
        <taxon>Agaricomycetes</taxon>
        <taxon>Agaricomycetidae</taxon>
        <taxon>Agaricales</taxon>
        <taxon>Marasmiineae</taxon>
        <taxon>Mycenaceae</taxon>
        <taxon>Mycena</taxon>
    </lineage>
</organism>
<keyword evidence="3" id="KW-1185">Reference proteome</keyword>
<feature type="coiled-coil region" evidence="1">
    <location>
        <begin position="10"/>
        <end position="37"/>
    </location>
</feature>
<dbReference type="Proteomes" id="UP001215598">
    <property type="component" value="Unassembled WGS sequence"/>
</dbReference>
<keyword evidence="1" id="KW-0175">Coiled coil</keyword>
<dbReference type="InterPro" id="IPR032675">
    <property type="entry name" value="LRR_dom_sf"/>
</dbReference>
<sequence>MSAPVHLMANAALRAELHDLDLTIAELQARRKQVQARLDSIDYPILILPPEITSEIFLCCLPETRKPDVVNPKEAPLLLTHVCSAWRRIACSTPQLWNTFEVTVRQAGKPVDLEDIAETWFNRAGGLTLSVKYEEGLFRNGPSFARFLPALRRHARKVRSLELHVNFGDLVMIDLPLDCVLLQNLSIHLLDDWGHSEQPHVEMFTNSVPLLREVSMSTAPPSFLGLSWQQLTKFTGELYYVRECLEALRVMPNLTECAFSAFDLDTVAEVFSHANIQHFTLFKSSSSDVSVGASSADPLCRVTLPALQTLKLVEVDNFNEYNLDSFLIRSAAPLRELVVRPSISSLAIQLVLSATFLALSLTLLEIWHPSGVFLMAFLETLAQDANALPSLRTLSFRGCHRDGYSGFAVDDIIDAAAVPITQRRHLAGCAQLQSFRVVSKTHPKVSVYAEARLLPFRELKEAGMDIYIGSEEESII</sequence>
<name>A0AAD7N138_9AGAR</name>
<comment type="caution">
    <text evidence="2">The sequence shown here is derived from an EMBL/GenBank/DDBJ whole genome shotgun (WGS) entry which is preliminary data.</text>
</comment>
<evidence type="ECO:0000313" key="3">
    <source>
        <dbReference type="Proteomes" id="UP001215598"/>
    </source>
</evidence>
<dbReference type="AlphaFoldDB" id="A0AAD7N138"/>
<evidence type="ECO:0000313" key="2">
    <source>
        <dbReference type="EMBL" id="KAJ7741018.1"/>
    </source>
</evidence>
<gene>
    <name evidence="2" type="ORF">B0H16DRAFT_1565704</name>
</gene>
<dbReference type="Gene3D" id="3.80.10.10">
    <property type="entry name" value="Ribonuclease Inhibitor"/>
    <property type="match status" value="1"/>
</dbReference>